<dbReference type="Gene3D" id="1.10.8.60">
    <property type="match status" value="1"/>
</dbReference>
<evidence type="ECO:0000256" key="2">
    <source>
        <dbReference type="ARBA" id="ARBA00022741"/>
    </source>
</evidence>
<accession>D4RY96</accession>
<keyword evidence="2" id="KW-0547">Nucleotide-binding</keyword>
<dbReference type="FunFam" id="3.40.50.300:FF:000216">
    <property type="entry name" value="Type VII secretion ATPase EccA"/>
    <property type="match status" value="1"/>
</dbReference>
<feature type="domain" description="AAA+ ATPase" evidence="4">
    <location>
        <begin position="239"/>
        <end position="376"/>
    </location>
</feature>
<evidence type="ECO:0000313" key="5">
    <source>
        <dbReference type="EMBL" id="EFF68996.1"/>
    </source>
</evidence>
<dbReference type="Proteomes" id="UP000006238">
    <property type="component" value="Unassembled WGS sequence"/>
</dbReference>
<proteinExistence type="inferred from homology"/>
<keyword evidence="6" id="KW-1185">Reference proteome</keyword>
<dbReference type="SUPFAM" id="SSF52540">
    <property type="entry name" value="P-loop containing nucleoside triphosphate hydrolases"/>
    <property type="match status" value="1"/>
</dbReference>
<dbReference type="InterPro" id="IPR050773">
    <property type="entry name" value="CbxX/CfxQ_RuBisCO_ESX"/>
</dbReference>
<evidence type="ECO:0000256" key="3">
    <source>
        <dbReference type="ARBA" id="ARBA00022840"/>
    </source>
</evidence>
<reference evidence="5 6" key="1">
    <citation type="submission" date="2010-02" db="EMBL/GenBank/DDBJ databases">
        <authorList>
            <person name="Weinstock G."/>
            <person name="Sodergren E."/>
            <person name="Clifton S."/>
            <person name="Fulton L."/>
            <person name="Fulton B."/>
            <person name="Courtney L."/>
            <person name="Fronick C."/>
            <person name="Harrison M."/>
            <person name="Strong C."/>
            <person name="Farmer C."/>
            <person name="Delahaunty K."/>
            <person name="Markovic C."/>
            <person name="Hall O."/>
            <person name="Minx P."/>
            <person name="Tomlinson C."/>
            <person name="Mitreva M."/>
            <person name="Nelson J."/>
            <person name="Hou S."/>
            <person name="Wollam A."/>
            <person name="Pepin K.H."/>
            <person name="Johnson M."/>
            <person name="Bhonagiri V."/>
            <person name="Zhang X."/>
            <person name="Suruliraj S."/>
            <person name="Warren W."/>
            <person name="Chinwalla A."/>
            <person name="Mardis E.R."/>
            <person name="Wilson R.K."/>
        </authorList>
    </citation>
    <scope>NUCLEOTIDE SEQUENCE [LARGE SCALE GENOMIC DNA]</scope>
    <source>
        <strain evidence="5 6">DSM 2876</strain>
    </source>
</reference>
<name>D4RY96_9FIRM</name>
<dbReference type="EMBL" id="ABWN01000022">
    <property type="protein sequence ID" value="EFF68996.1"/>
    <property type="molecule type" value="Genomic_DNA"/>
</dbReference>
<protein>
    <submittedName>
        <fullName evidence="5">ATPase, AAA family</fullName>
    </submittedName>
</protein>
<dbReference type="InterPro" id="IPR003959">
    <property type="entry name" value="ATPase_AAA_core"/>
</dbReference>
<keyword evidence="3" id="KW-0067">ATP-binding</keyword>
<dbReference type="InterPro" id="IPR041627">
    <property type="entry name" value="AAA_lid_6"/>
</dbReference>
<dbReference type="eggNOG" id="COG0464">
    <property type="taxonomic scope" value="Bacteria"/>
</dbReference>
<dbReference type="STRING" id="45851.BHV86_05210"/>
<dbReference type="InterPro" id="IPR027417">
    <property type="entry name" value="P-loop_NTPase"/>
</dbReference>
<evidence type="ECO:0000256" key="1">
    <source>
        <dbReference type="ARBA" id="ARBA00010378"/>
    </source>
</evidence>
<gene>
    <name evidence="5" type="ORF">BUTYVIB_00801</name>
</gene>
<dbReference type="AlphaFoldDB" id="D4RY96"/>
<dbReference type="Pfam" id="PF00004">
    <property type="entry name" value="AAA"/>
    <property type="match status" value="1"/>
</dbReference>
<dbReference type="GO" id="GO:0016887">
    <property type="term" value="F:ATP hydrolysis activity"/>
    <property type="evidence" value="ECO:0007669"/>
    <property type="project" value="InterPro"/>
</dbReference>
<dbReference type="GO" id="GO:0005524">
    <property type="term" value="F:ATP binding"/>
    <property type="evidence" value="ECO:0007669"/>
    <property type="project" value="UniProtKB-KW"/>
</dbReference>
<dbReference type="HOGENOM" id="CLU_008749_4_2_9"/>
<dbReference type="PANTHER" id="PTHR43392">
    <property type="entry name" value="AAA-TYPE ATPASE FAMILY PROTEIN / ANKYRIN REPEAT FAMILY PROTEIN"/>
    <property type="match status" value="1"/>
</dbReference>
<evidence type="ECO:0000313" key="6">
    <source>
        <dbReference type="Proteomes" id="UP000006238"/>
    </source>
</evidence>
<dbReference type="PRINTS" id="PR00819">
    <property type="entry name" value="CBXCFQXSUPER"/>
</dbReference>
<dbReference type="Gene3D" id="3.40.50.300">
    <property type="entry name" value="P-loop containing nucleotide triphosphate hydrolases"/>
    <property type="match status" value="1"/>
</dbReference>
<dbReference type="InterPro" id="IPR000641">
    <property type="entry name" value="CbxX/CfxQ"/>
</dbReference>
<comment type="similarity">
    <text evidence="1">Belongs to the CbxX/CfxQ family.</text>
</comment>
<dbReference type="InterPro" id="IPR003593">
    <property type="entry name" value="AAA+_ATPase"/>
</dbReference>
<dbReference type="Pfam" id="PF17866">
    <property type="entry name" value="AAA_lid_6"/>
    <property type="match status" value="1"/>
</dbReference>
<organism evidence="5 6">
    <name type="scientific">Eshraghiella crossota DSM 2876</name>
    <dbReference type="NCBI Taxonomy" id="511680"/>
    <lineage>
        <taxon>Bacteria</taxon>
        <taxon>Bacillati</taxon>
        <taxon>Bacillota</taxon>
        <taxon>Clostridia</taxon>
        <taxon>Lachnospirales</taxon>
        <taxon>Lachnospiraceae</taxon>
        <taxon>Eshraghiella</taxon>
    </lineage>
</organism>
<comment type="caution">
    <text evidence="5">The sequence shown here is derived from an EMBL/GenBank/DDBJ whole genome shotgun (WGS) entry which is preliminary data.</text>
</comment>
<sequence length="464" mass="51649">MSIKFIIVPMLFIRGLIMDQNLKNDIEECLVCADEIEAYGIIKDRMTTTFRENVRYEMLKLLAYIGYGNGFFSGQEINFIKEATGFNVTEGMLRSIVASEHLQESSYKDNPPFAMKYFILSDAGGKAKDNKRRTPKYINVMRNLGQELIARDGTTGDALIDRLTGYIGMLEKNAKEYGLVNVKGTVKETNTEKKTVEEALEELNSLTGLDDVKRDVNTLVNLMKVQKIREERGMKVPTVSKHLVFSGNPGTGKTTVARLLAGIYNSLGVLSKGHLVEVDRSGLVSGYIGQTAAKVMEVVDTALGGVLFIDEAYTLTANKGQGDFGQEAVDTLLKAMEDNRDNLVVIVAGYTDLMEQFLDSNPGLRSRFNKFMKFEDYTAEQLLEIIKSMAAKQDYVLSEGARVAALEYYRKVTANKPENFGNARDARNFLEKAISNQAGRIVGIKDIDKETIMTIEAEDLSLDN</sequence>
<dbReference type="PANTHER" id="PTHR43392:SF2">
    <property type="entry name" value="AAA-TYPE ATPASE FAMILY PROTEIN _ ANKYRIN REPEAT FAMILY PROTEIN"/>
    <property type="match status" value="1"/>
</dbReference>
<evidence type="ECO:0000259" key="4">
    <source>
        <dbReference type="SMART" id="SM00382"/>
    </source>
</evidence>
<dbReference type="SMART" id="SM00382">
    <property type="entry name" value="AAA"/>
    <property type="match status" value="1"/>
</dbReference>